<feature type="transmembrane region" description="Helical" evidence="6">
    <location>
        <begin position="178"/>
        <end position="197"/>
    </location>
</feature>
<feature type="compositionally biased region" description="Polar residues" evidence="5">
    <location>
        <begin position="471"/>
        <end position="482"/>
    </location>
</feature>
<feature type="transmembrane region" description="Helical" evidence="6">
    <location>
        <begin position="117"/>
        <end position="138"/>
    </location>
</feature>
<keyword evidence="4 6" id="KW-0472">Membrane</keyword>
<name>A0A8H3IWJ7_9LECA</name>
<feature type="chain" id="PRO_5034288421" description="TM7S3/TM198-like domain-containing protein" evidence="7">
    <location>
        <begin position="25"/>
        <end position="1113"/>
    </location>
</feature>
<feature type="compositionally biased region" description="Polar residues" evidence="5">
    <location>
        <begin position="451"/>
        <end position="460"/>
    </location>
</feature>
<feature type="compositionally biased region" description="Basic and acidic residues" evidence="5">
    <location>
        <begin position="340"/>
        <end position="374"/>
    </location>
</feature>
<feature type="region of interest" description="Disordered" evidence="5">
    <location>
        <begin position="503"/>
        <end position="533"/>
    </location>
</feature>
<evidence type="ECO:0000259" key="8">
    <source>
        <dbReference type="Pfam" id="PF13886"/>
    </source>
</evidence>
<feature type="transmembrane region" description="Helical" evidence="6">
    <location>
        <begin position="230"/>
        <end position="248"/>
    </location>
</feature>
<feature type="region of interest" description="Disordered" evidence="5">
    <location>
        <begin position="443"/>
        <end position="486"/>
    </location>
</feature>
<feature type="compositionally biased region" description="Polar residues" evidence="5">
    <location>
        <begin position="999"/>
        <end position="1019"/>
    </location>
</feature>
<feature type="region of interest" description="Disordered" evidence="5">
    <location>
        <begin position="999"/>
        <end position="1032"/>
    </location>
</feature>
<organism evidence="9 10">
    <name type="scientific">Alectoria fallacina</name>
    <dbReference type="NCBI Taxonomy" id="1903189"/>
    <lineage>
        <taxon>Eukaryota</taxon>
        <taxon>Fungi</taxon>
        <taxon>Dikarya</taxon>
        <taxon>Ascomycota</taxon>
        <taxon>Pezizomycotina</taxon>
        <taxon>Lecanoromycetes</taxon>
        <taxon>OSLEUM clade</taxon>
        <taxon>Lecanoromycetidae</taxon>
        <taxon>Lecanorales</taxon>
        <taxon>Lecanorineae</taxon>
        <taxon>Parmeliaceae</taxon>
        <taxon>Alectoria</taxon>
    </lineage>
</organism>
<feature type="compositionally biased region" description="Basic and acidic residues" evidence="5">
    <location>
        <begin position="821"/>
        <end position="832"/>
    </location>
</feature>
<feature type="transmembrane region" description="Helical" evidence="6">
    <location>
        <begin position="204"/>
        <end position="224"/>
    </location>
</feature>
<feature type="compositionally biased region" description="Polar residues" evidence="5">
    <location>
        <begin position="804"/>
        <end position="819"/>
    </location>
</feature>
<feature type="signal peptide" evidence="7">
    <location>
        <begin position="1"/>
        <end position="24"/>
    </location>
</feature>
<keyword evidence="2 6" id="KW-0812">Transmembrane</keyword>
<evidence type="ECO:0000313" key="9">
    <source>
        <dbReference type="EMBL" id="CAF9929814.1"/>
    </source>
</evidence>
<gene>
    <name evidence="9" type="ORF">ALECFALPRED_004455</name>
</gene>
<accession>A0A8H3IWJ7</accession>
<comment type="subcellular location">
    <subcellularLocation>
        <location evidence="1">Membrane</location>
        <topology evidence="1">Multi-pass membrane protein</topology>
    </subcellularLocation>
</comment>
<feature type="transmembrane region" description="Helical" evidence="6">
    <location>
        <begin position="255"/>
        <end position="273"/>
    </location>
</feature>
<dbReference type="InterPro" id="IPR025256">
    <property type="entry name" value="TM7S3/TM198-like_dom"/>
</dbReference>
<feature type="compositionally biased region" description="Basic and acidic residues" evidence="5">
    <location>
        <begin position="461"/>
        <end position="470"/>
    </location>
</feature>
<evidence type="ECO:0000256" key="6">
    <source>
        <dbReference type="SAM" id="Phobius"/>
    </source>
</evidence>
<dbReference type="Proteomes" id="UP000664203">
    <property type="component" value="Unassembled WGS sequence"/>
</dbReference>
<evidence type="ECO:0000256" key="1">
    <source>
        <dbReference type="ARBA" id="ARBA00004141"/>
    </source>
</evidence>
<dbReference type="PANTHER" id="PTHR39469:SF1">
    <property type="entry name" value="DUF4203 DOMAIN-CONTAINING PROTEIN"/>
    <property type="match status" value="1"/>
</dbReference>
<protein>
    <recommendedName>
        <fullName evidence="8">TM7S3/TM198-like domain-containing protein</fullName>
    </recommendedName>
</protein>
<keyword evidence="7" id="KW-0732">Signal</keyword>
<dbReference type="Pfam" id="PF13886">
    <property type="entry name" value="TM7S3_TM198"/>
    <property type="match status" value="1"/>
</dbReference>
<feature type="compositionally biased region" description="Polar residues" evidence="5">
    <location>
        <begin position="397"/>
        <end position="411"/>
    </location>
</feature>
<evidence type="ECO:0000256" key="7">
    <source>
        <dbReference type="SAM" id="SignalP"/>
    </source>
</evidence>
<proteinExistence type="predicted"/>
<evidence type="ECO:0000256" key="2">
    <source>
        <dbReference type="ARBA" id="ARBA00022692"/>
    </source>
</evidence>
<keyword evidence="3 6" id="KW-1133">Transmembrane helix</keyword>
<dbReference type="PANTHER" id="PTHR39469">
    <property type="entry name" value="CHROMOSOME 1, WHOLE GENOME SHOTGUN SEQUENCE"/>
    <property type="match status" value="1"/>
</dbReference>
<comment type="caution">
    <text evidence="9">The sequence shown here is derived from an EMBL/GenBank/DDBJ whole genome shotgun (WGS) entry which is preliminary data.</text>
</comment>
<evidence type="ECO:0000256" key="5">
    <source>
        <dbReference type="SAM" id="MobiDB-lite"/>
    </source>
</evidence>
<dbReference type="AlphaFoldDB" id="A0A8H3IWJ7"/>
<dbReference type="OrthoDB" id="102260at2759"/>
<evidence type="ECO:0000256" key="4">
    <source>
        <dbReference type="ARBA" id="ARBA00023136"/>
    </source>
</evidence>
<feature type="transmembrane region" description="Helical" evidence="6">
    <location>
        <begin position="145"/>
        <end position="166"/>
    </location>
</feature>
<dbReference type="GO" id="GO:0016020">
    <property type="term" value="C:membrane"/>
    <property type="evidence" value="ECO:0007669"/>
    <property type="project" value="UniProtKB-SubCell"/>
</dbReference>
<evidence type="ECO:0000313" key="10">
    <source>
        <dbReference type="Proteomes" id="UP000664203"/>
    </source>
</evidence>
<feature type="region of interest" description="Disordered" evidence="5">
    <location>
        <begin position="39"/>
        <end position="70"/>
    </location>
</feature>
<feature type="domain" description="TM7S3/TM198-like" evidence="8">
    <location>
        <begin position="127"/>
        <end position="329"/>
    </location>
</feature>
<feature type="compositionally biased region" description="Low complexity" evidence="5">
    <location>
        <begin position="843"/>
        <end position="858"/>
    </location>
</feature>
<feature type="region of interest" description="Disordered" evidence="5">
    <location>
        <begin position="797"/>
        <end position="895"/>
    </location>
</feature>
<feature type="region of interest" description="Disordered" evidence="5">
    <location>
        <begin position="340"/>
        <end position="416"/>
    </location>
</feature>
<dbReference type="EMBL" id="CAJPDR010000274">
    <property type="protein sequence ID" value="CAF9929814.1"/>
    <property type="molecule type" value="Genomic_DNA"/>
</dbReference>
<evidence type="ECO:0000256" key="3">
    <source>
        <dbReference type="ARBA" id="ARBA00022989"/>
    </source>
</evidence>
<sequence length="1113" mass="120527">MRVYCLYFAISSVLLATNCPTTTAQRYAVLPREANTSTRDFAAASTTSSTTPSSGEATPSASSDGVSSVSGNPSKVTNAAALSSTPLVTATPIAKGSLNVNGTTTPEIEGLPIHPKITPALAVSGPILILTGALYTLIGIKTKWLHIFLSTAYVFALAVSILIEFVMHTPVSNAAQGAYVVAACVTGLIAGGGSLLFKDITEGVSCFLGGFCCSMWVLILRPGGTIPNKTGKIIFISCLTIGASALYISRRTRPYGLIGSTSFGGATAIVLGVDCFSRAGLKEFWLYIWNINNEIFPLLYNDPYPITRGIQVETGAIIIIFAMGITSQLKAWKLIRRRKEEKAKEQRRKNEEGNLADEEHGRRVEDGIKQERGSWEAAYGSGERGKSQNLGYGIGTNEPNTQKGSSGTSDVRNSDPEGLELQEMDALPNGPKKGGRVIVHVIQDDEISPAPSATSENLTRSMRDSREPSIRESQTGASNHFGSATPLGNAAAVRSVDPNLTMEPNITHLPFKVPDLDSRSDGRSSVAASAASEHMIDRWSNRSSGSHIVRKLSKRSQRSFIAASTSEEALMIPDTEDDGASSLAATIDGASEDDDLEKEALLVRDQRPSFEILRKQDPMQALMQGTQRSADLEKDAKISPQQSANYMILGDNQAVQAQHVNNLIDLRPESVALPDSEATSVADAQSTSEQLDMQLKAETASASENIETRPRITSLSGNLPEGASRVITAYRTNEWAKHLEGADLPETDGLNIKKTRAPYSSHQNERTAPVDVHALQQTPLTAEPAPILTVKTHSLGDRPASYFKSKSPSSRQQDTQNLKSAVDKLTPEKAMERTSSQTCLANSMERSPSQSSLSSTQSRKGNNRPPPSKLRSSQASIPSARGFRNNSTPMASSPLVESPIEEGVEAFFPTRFTPSSTHLMSQRDSMLRNKPSSTSLLRTSWSNATLDQHPAFRPRDEDDNIPLSQRKSLLQQNPHSVPQMHRSSSSPILATAAPIFTHNGATTPIQSRNRTSLAPSQPLSGRPSPAPRSSTISAWRASLQASSKAHYREEEIEARRETLLAEKRRESTSRQEQTVSNNRTQNVMDRGMRQSGMIELHQQQMRKMQAEANKSLA</sequence>
<reference evidence="9" key="1">
    <citation type="submission" date="2021-03" db="EMBL/GenBank/DDBJ databases">
        <authorList>
            <person name="Tagirdzhanova G."/>
        </authorList>
    </citation>
    <scope>NUCLEOTIDE SEQUENCE</scope>
</reference>
<keyword evidence="10" id="KW-1185">Reference proteome</keyword>